<sequence length="420" mass="48165">AKKFQAAIGSTFLITAEAIASYFQVYWFGKWVGRNTKSIHSNLEKISTSMRVDAREMERFWQGKDKSPTKSELQRKKEKINEQEKLLYKENLIDQNTWNVTQFANMSVVIQYATTELEADIDDASKENESESRSLELKTTGSIDEKQWFKTKLQRFVVELVISSSLESYLHQKDTNGHAQNEFKLSQRRGPKNKRKNWLMPEESIQLRDTILNKPYHKVQINKIIGNSKVIVDITFGNGSIEQCIIQLADIIGYIDGPMKKQIISSFKDSYGNVVIPTMSYREKKGELQLICTCPVDTSLTLIQSVFLTYKNIHKHAVTFAEADPNSQTKTEALELPESNYFETCLKYWQEPYIVACGSKFKTTDGEVPKNISVNVFEIDECISVETGETNIIDEGMYLQNKDLLEKISFSLEDQATTQK</sequence>
<proteinExistence type="predicted"/>
<comment type="caution">
    <text evidence="1">The sequence shown here is derived from an EMBL/GenBank/DDBJ whole genome shotgun (WGS) entry which is preliminary data.</text>
</comment>
<dbReference type="AlphaFoldDB" id="A0A9N9DJ41"/>
<dbReference type="EMBL" id="CAJVPL010003711">
    <property type="protein sequence ID" value="CAG8637238.1"/>
    <property type="molecule type" value="Genomic_DNA"/>
</dbReference>
<feature type="non-terminal residue" evidence="1">
    <location>
        <position position="420"/>
    </location>
</feature>
<keyword evidence="2" id="KW-1185">Reference proteome</keyword>
<protein>
    <submittedName>
        <fullName evidence="1">8413_t:CDS:1</fullName>
    </submittedName>
</protein>
<dbReference type="OrthoDB" id="2437967at2759"/>
<organism evidence="1 2">
    <name type="scientific">Ambispora gerdemannii</name>
    <dbReference type="NCBI Taxonomy" id="144530"/>
    <lineage>
        <taxon>Eukaryota</taxon>
        <taxon>Fungi</taxon>
        <taxon>Fungi incertae sedis</taxon>
        <taxon>Mucoromycota</taxon>
        <taxon>Glomeromycotina</taxon>
        <taxon>Glomeromycetes</taxon>
        <taxon>Archaeosporales</taxon>
        <taxon>Ambisporaceae</taxon>
        <taxon>Ambispora</taxon>
    </lineage>
</organism>
<dbReference type="Proteomes" id="UP000789831">
    <property type="component" value="Unassembled WGS sequence"/>
</dbReference>
<accession>A0A9N9DJ41</accession>
<reference evidence="1" key="1">
    <citation type="submission" date="2021-06" db="EMBL/GenBank/DDBJ databases">
        <authorList>
            <person name="Kallberg Y."/>
            <person name="Tangrot J."/>
            <person name="Rosling A."/>
        </authorList>
    </citation>
    <scope>NUCLEOTIDE SEQUENCE</scope>
    <source>
        <strain evidence="1">MT106</strain>
    </source>
</reference>
<evidence type="ECO:0000313" key="2">
    <source>
        <dbReference type="Proteomes" id="UP000789831"/>
    </source>
</evidence>
<evidence type="ECO:0000313" key="1">
    <source>
        <dbReference type="EMBL" id="CAG8637238.1"/>
    </source>
</evidence>
<gene>
    <name evidence="1" type="ORF">AGERDE_LOCUS10803</name>
</gene>
<name>A0A9N9DJ41_9GLOM</name>